<accession>A0AAV9IKZ4</accession>
<reference evidence="2 3" key="1">
    <citation type="submission" date="2022-07" db="EMBL/GenBank/DDBJ databases">
        <title>Genome-wide signatures of adaptation to extreme environments.</title>
        <authorList>
            <person name="Cho C.H."/>
            <person name="Yoon H.S."/>
        </authorList>
    </citation>
    <scope>NUCLEOTIDE SEQUENCE [LARGE SCALE GENOMIC DNA]</scope>
    <source>
        <strain evidence="2 3">108.79 E11</strain>
    </source>
</reference>
<proteinExistence type="predicted"/>
<dbReference type="AlphaFoldDB" id="A0AAV9IKZ4"/>
<dbReference type="PANTHER" id="PTHR22093:SF0">
    <property type="entry name" value="LEUKOCYTE RECEPTOR CLUSTER MEMBER 1"/>
    <property type="match status" value="1"/>
</dbReference>
<feature type="region of interest" description="Disordered" evidence="1">
    <location>
        <begin position="133"/>
        <end position="157"/>
    </location>
</feature>
<dbReference type="Proteomes" id="UP001300502">
    <property type="component" value="Unassembled WGS sequence"/>
</dbReference>
<organism evidence="2 3">
    <name type="scientific">Galdieria yellowstonensis</name>
    <dbReference type="NCBI Taxonomy" id="3028027"/>
    <lineage>
        <taxon>Eukaryota</taxon>
        <taxon>Rhodophyta</taxon>
        <taxon>Bangiophyceae</taxon>
        <taxon>Galdieriales</taxon>
        <taxon>Galdieriaceae</taxon>
        <taxon>Galdieria</taxon>
    </lineage>
</organism>
<feature type="region of interest" description="Disordered" evidence="1">
    <location>
        <begin position="27"/>
        <end position="88"/>
    </location>
</feature>
<evidence type="ECO:0008006" key="4">
    <source>
        <dbReference type="Google" id="ProtNLM"/>
    </source>
</evidence>
<dbReference type="InterPro" id="IPR039875">
    <property type="entry name" value="LENG1-like"/>
</dbReference>
<evidence type="ECO:0000256" key="1">
    <source>
        <dbReference type="SAM" id="MobiDB-lite"/>
    </source>
</evidence>
<name>A0AAV9IKZ4_9RHOD</name>
<comment type="caution">
    <text evidence="2">The sequence shown here is derived from an EMBL/GenBank/DDBJ whole genome shotgun (WGS) entry which is preliminary data.</text>
</comment>
<keyword evidence="3" id="KW-1185">Reference proteome</keyword>
<gene>
    <name evidence="2" type="ORF">GAYE_SCF47G5887</name>
</gene>
<sequence length="184" mass="22460">MNLLPHKSWNIWSTKNIARIERDEQAFEKEQREAQRQEIQRQRDERLEKLRNKVHARQEERKQGDEQRCLSGEKNEEPARSVNTTIKTSLKESLKVPWYSVLDKVEETKPQPSETREEDPIVKIREWEKQQKVIHKERKRKREEKKKQAPSFIRLDENGKWNPQVWEQLRTQQRQQRRSCKEGK</sequence>
<dbReference type="PANTHER" id="PTHR22093">
    <property type="entry name" value="LEUKOCYTE RECEPTOR CLUSTER LRC MEMBER 1"/>
    <property type="match status" value="1"/>
</dbReference>
<evidence type="ECO:0000313" key="3">
    <source>
        <dbReference type="Proteomes" id="UP001300502"/>
    </source>
</evidence>
<evidence type="ECO:0000313" key="2">
    <source>
        <dbReference type="EMBL" id="KAK4527953.1"/>
    </source>
</evidence>
<protein>
    <recommendedName>
        <fullName evidence="4">CBF1-interacting co-repressor CIR N-terminal domain-containing protein</fullName>
    </recommendedName>
</protein>
<feature type="compositionally biased region" description="Basic and acidic residues" evidence="1">
    <location>
        <begin position="27"/>
        <end position="79"/>
    </location>
</feature>
<feature type="compositionally biased region" description="Basic residues" evidence="1">
    <location>
        <begin position="133"/>
        <end position="144"/>
    </location>
</feature>
<dbReference type="EMBL" id="JANCYU010000058">
    <property type="protein sequence ID" value="KAK4527953.1"/>
    <property type="molecule type" value="Genomic_DNA"/>
</dbReference>